<proteinExistence type="predicted"/>
<dbReference type="Pfam" id="PF03235">
    <property type="entry name" value="GmrSD_N"/>
    <property type="match status" value="1"/>
</dbReference>
<organism evidence="3 5">
    <name type="scientific">Thalassovita autumnalis</name>
    <dbReference type="NCBI Taxonomy" id="2072972"/>
    <lineage>
        <taxon>Bacteria</taxon>
        <taxon>Pseudomonadati</taxon>
        <taxon>Pseudomonadota</taxon>
        <taxon>Alphaproteobacteria</taxon>
        <taxon>Rhodobacterales</taxon>
        <taxon>Roseobacteraceae</taxon>
        <taxon>Thalassovita</taxon>
    </lineage>
</organism>
<reference evidence="3 5" key="1">
    <citation type="submission" date="2015-09" db="EMBL/GenBank/DDBJ databases">
        <authorList>
            <consortium name="Swine Surveillance"/>
        </authorList>
    </citation>
    <scope>NUCLEOTIDE SEQUENCE [LARGE SCALE GENOMIC DNA]</scope>
    <source>
        <strain evidence="3 5">5120</strain>
    </source>
</reference>
<sequence length="761" mass="88029">MRDAQKPNQFTLNNLLSRLKEGRFVVPDFQREFEWKPWDIRDLMRSIFLDYYVGSLLLWKGKDDNFDALACEPIYGHPGGGSPEHIVLDGQQRLTALYYACVAPEKPLPNRSNRAIYFINVDRFMLEEYDDAFGYDWKSKRIEKLTKDVTLQYQEHIFPLSVIGAGGWAMPNWVQGYEKYWQEQTAEAQARGDHEDAERFAVHAENASKFGQELQTLTDQYQVSYIELDKDLGLDKICDIFTQINSKGVRLDVFDLLNALLKPRDLQLKFMWREAKGRLEFVDSPKLNVYILQVMSILKQAYCSPKYLYYLMPGHQKTIRTAEGRTEKEVLVPTTEDFIALWNTSVSAMERTIGMLRHPQEFGVTSSKYLPYVSILPAFSALQEHVRSLPAEVRLDAQRKVRFWYWAAIFTNRYSGSVESTAARDFQTMKAWIEDDANEPPLIQEFKTRFKSLELRRETKYGSSIYNGIFNLLVLNGARDWVSGNIPENQLLDDHHIVPASWGEAHLTDRSIHSILNRTPLLDETNRHIIRDKLPNQYLPELIEKNGENRVRAILESHLISPAAFEILLRSNFSDADFEEFITERQRTFIEAMETLLIKERLDLAPDLRELDSRVEGVELSIRSKIEFALDTHEGIFPPHVSEKLQQRLKRSQRKNPGFDFEYYSGTRGKLEFCDLQELKDIILAKSNWPQFADKFVSKEDCSKRFDQLAELRNGIRHSRTVDEISKKDGEAALLWFETVTSASADTSTSMSKTQGAGANI</sequence>
<evidence type="ECO:0000313" key="2">
    <source>
        <dbReference type="EMBL" id="CUH64700.1"/>
    </source>
</evidence>
<dbReference type="PANTHER" id="PTHR37292">
    <property type="entry name" value="VNG6097C"/>
    <property type="match status" value="1"/>
</dbReference>
<evidence type="ECO:0000313" key="5">
    <source>
        <dbReference type="Proteomes" id="UP000051887"/>
    </source>
</evidence>
<dbReference type="OrthoDB" id="9798761at2"/>
<feature type="domain" description="GmrSD restriction endonucleases N-terminal" evidence="1">
    <location>
        <begin position="13"/>
        <end position="261"/>
    </location>
</feature>
<name>A0A0P1FWB6_9RHOB</name>
<gene>
    <name evidence="2" type="ORF">TL5118_00983</name>
    <name evidence="3" type="ORF">TL5120_00593</name>
</gene>
<evidence type="ECO:0000313" key="4">
    <source>
        <dbReference type="Proteomes" id="UP000051086"/>
    </source>
</evidence>
<accession>A0A0P1FWB6</accession>
<dbReference type="EMBL" id="CYSC01000014">
    <property type="protein sequence ID" value="CUH70813.1"/>
    <property type="molecule type" value="Genomic_DNA"/>
</dbReference>
<keyword evidence="4" id="KW-1185">Reference proteome</keyword>
<dbReference type="AlphaFoldDB" id="A0A0P1FWB6"/>
<dbReference type="EMBL" id="CYSB01000017">
    <property type="protein sequence ID" value="CUH64700.1"/>
    <property type="molecule type" value="Genomic_DNA"/>
</dbReference>
<dbReference type="RefSeq" id="WP_058242150.1">
    <property type="nucleotide sequence ID" value="NZ_CYSB01000017.1"/>
</dbReference>
<dbReference type="PANTHER" id="PTHR37292:SF2">
    <property type="entry name" value="DUF262 DOMAIN-CONTAINING PROTEIN"/>
    <property type="match status" value="1"/>
</dbReference>
<reference evidence="2 4" key="2">
    <citation type="submission" date="2015-09" db="EMBL/GenBank/DDBJ databases">
        <authorList>
            <person name="Rodrigo-Torres L."/>
            <person name="Arahal D.R."/>
        </authorList>
    </citation>
    <scope>NUCLEOTIDE SEQUENCE [LARGE SCALE GENOMIC DNA]</scope>
    <source>
        <strain evidence="2 4">CECT 5118</strain>
    </source>
</reference>
<evidence type="ECO:0000313" key="3">
    <source>
        <dbReference type="EMBL" id="CUH70813.1"/>
    </source>
</evidence>
<evidence type="ECO:0000259" key="1">
    <source>
        <dbReference type="Pfam" id="PF03235"/>
    </source>
</evidence>
<dbReference type="Proteomes" id="UP000051086">
    <property type="component" value="Unassembled WGS sequence"/>
</dbReference>
<dbReference type="Proteomes" id="UP000051887">
    <property type="component" value="Unassembled WGS sequence"/>
</dbReference>
<protein>
    <recommendedName>
        <fullName evidence="1">GmrSD restriction endonucleases N-terminal domain-containing protein</fullName>
    </recommendedName>
</protein>
<dbReference type="InterPro" id="IPR004919">
    <property type="entry name" value="GmrSD_N"/>
</dbReference>